<name>A0A1B9NFJ8_9MICO</name>
<dbReference type="Gene3D" id="2.30.30.110">
    <property type="match status" value="1"/>
</dbReference>
<dbReference type="InterPro" id="IPR003477">
    <property type="entry name" value="PemK-like"/>
</dbReference>
<dbReference type="STRING" id="904291.A7J15_03070"/>
<feature type="region of interest" description="Disordered" evidence="3">
    <location>
        <begin position="25"/>
        <end position="59"/>
    </location>
</feature>
<evidence type="ECO:0000256" key="1">
    <source>
        <dbReference type="ARBA" id="ARBA00007521"/>
    </source>
</evidence>
<dbReference type="Pfam" id="PF02452">
    <property type="entry name" value="PemK_toxin"/>
    <property type="match status" value="1"/>
</dbReference>
<organism evidence="4 5">
    <name type="scientific">Microbacterium sediminis</name>
    <dbReference type="NCBI Taxonomy" id="904291"/>
    <lineage>
        <taxon>Bacteria</taxon>
        <taxon>Bacillati</taxon>
        <taxon>Actinomycetota</taxon>
        <taxon>Actinomycetes</taxon>
        <taxon>Micrococcales</taxon>
        <taxon>Microbacteriaceae</taxon>
        <taxon>Microbacterium</taxon>
    </lineage>
</organism>
<dbReference type="GO" id="GO:0003677">
    <property type="term" value="F:DNA binding"/>
    <property type="evidence" value="ECO:0007669"/>
    <property type="project" value="InterPro"/>
</dbReference>
<comment type="caution">
    <text evidence="4">The sequence shown here is derived from an EMBL/GenBank/DDBJ whole genome shotgun (WGS) entry which is preliminary data.</text>
</comment>
<dbReference type="AlphaFoldDB" id="A0A1B9NFJ8"/>
<dbReference type="OrthoDB" id="5184628at2"/>
<dbReference type="SUPFAM" id="SSF50118">
    <property type="entry name" value="Cell growth inhibitor/plasmid maintenance toxic component"/>
    <property type="match status" value="1"/>
</dbReference>
<evidence type="ECO:0000313" key="4">
    <source>
        <dbReference type="EMBL" id="OCG75377.1"/>
    </source>
</evidence>
<keyword evidence="5" id="KW-1185">Reference proteome</keyword>
<protein>
    <submittedName>
        <fullName evidence="4">Uncharacterized protein</fullName>
    </submittedName>
</protein>
<dbReference type="Proteomes" id="UP000093355">
    <property type="component" value="Unassembled WGS sequence"/>
</dbReference>
<dbReference type="InterPro" id="IPR011067">
    <property type="entry name" value="Plasmid_toxin/cell-grow_inhib"/>
</dbReference>
<evidence type="ECO:0000313" key="5">
    <source>
        <dbReference type="Proteomes" id="UP000093355"/>
    </source>
</evidence>
<dbReference type="RefSeq" id="WP_067024088.1">
    <property type="nucleotide sequence ID" value="NZ_CP038256.1"/>
</dbReference>
<sequence length="197" mass="21715">MARSGILKQLLDVGVQILGAVLKSSSAKTPSGSATTGGTPPRTRPTRTTTRKPGDDIWSASTQTVELDPRGVPDLRLAYAPHPDRDPDAGEVVWTWVPYAENDGRGKDRPVLVIGRHTADRVYAVKLTSKEKEDGREFLPLGSGPWDSKGRPSWVDLDQLYSVHVDGMRREASALDLDRFARVAQQLQRRYGWKAAD</sequence>
<proteinExistence type="inferred from homology"/>
<comment type="similarity">
    <text evidence="1">Belongs to the PemK/MazF family.</text>
</comment>
<evidence type="ECO:0000256" key="2">
    <source>
        <dbReference type="ARBA" id="ARBA00022649"/>
    </source>
</evidence>
<evidence type="ECO:0000256" key="3">
    <source>
        <dbReference type="SAM" id="MobiDB-lite"/>
    </source>
</evidence>
<keyword evidence="2" id="KW-1277">Toxin-antitoxin system</keyword>
<reference evidence="4 5" key="1">
    <citation type="submission" date="2016-05" db="EMBL/GenBank/DDBJ databases">
        <authorList>
            <person name="Lavstsen T."/>
            <person name="Jespersen J.S."/>
        </authorList>
    </citation>
    <scope>NUCLEOTIDE SEQUENCE [LARGE SCALE GENOMIC DNA]</scope>
    <source>
        <strain evidence="4 5">YLB-01</strain>
    </source>
</reference>
<accession>A0A1B9NFJ8</accession>
<feature type="compositionally biased region" description="Low complexity" evidence="3">
    <location>
        <begin position="25"/>
        <end position="41"/>
    </location>
</feature>
<dbReference type="EMBL" id="LXMD01000013">
    <property type="protein sequence ID" value="OCG75377.1"/>
    <property type="molecule type" value="Genomic_DNA"/>
</dbReference>
<gene>
    <name evidence="4" type="ORF">A7J15_03070</name>
</gene>